<gene>
    <name evidence="3" type="ORF">N783_08380</name>
</gene>
<dbReference type="OrthoDB" id="2968951at2"/>
<feature type="region of interest" description="Disordered" evidence="1">
    <location>
        <begin position="467"/>
        <end position="512"/>
    </location>
</feature>
<dbReference type="InterPro" id="IPR038610">
    <property type="entry name" value="FliK-like_C_sf"/>
</dbReference>
<organism evidence="3 4">
    <name type="scientific">Pontibacillus marinus BH030004 = DSM 16465</name>
    <dbReference type="NCBI Taxonomy" id="1385511"/>
    <lineage>
        <taxon>Bacteria</taxon>
        <taxon>Bacillati</taxon>
        <taxon>Bacillota</taxon>
        <taxon>Bacilli</taxon>
        <taxon>Bacillales</taxon>
        <taxon>Bacillaceae</taxon>
        <taxon>Pontibacillus</taxon>
    </lineage>
</organism>
<evidence type="ECO:0000313" key="4">
    <source>
        <dbReference type="Proteomes" id="UP000030403"/>
    </source>
</evidence>
<dbReference type="EMBL" id="AVPF01000019">
    <property type="protein sequence ID" value="KGX88636.1"/>
    <property type="molecule type" value="Genomic_DNA"/>
</dbReference>
<dbReference type="eggNOG" id="COG3144">
    <property type="taxonomic scope" value="Bacteria"/>
</dbReference>
<evidence type="ECO:0000256" key="1">
    <source>
        <dbReference type="SAM" id="MobiDB-lite"/>
    </source>
</evidence>
<dbReference type="RefSeq" id="WP_027448289.1">
    <property type="nucleotide sequence ID" value="NZ_AVPF01000019.1"/>
</dbReference>
<feature type="compositionally biased region" description="Basic and acidic residues" evidence="1">
    <location>
        <begin position="468"/>
        <end position="481"/>
    </location>
</feature>
<dbReference type="InterPro" id="IPR021136">
    <property type="entry name" value="Flagellar_hook_control-like_C"/>
</dbReference>
<feature type="compositionally biased region" description="Acidic residues" evidence="1">
    <location>
        <begin position="487"/>
        <end position="500"/>
    </location>
</feature>
<comment type="caution">
    <text evidence="3">The sequence shown here is derived from an EMBL/GenBank/DDBJ whole genome shotgun (WGS) entry which is preliminary data.</text>
</comment>
<sequence>MNLGALMSSNMSNSKKILQTLNSAESSSKLGAFGEQLQSLVNQSGPVGNALSTKMGEGEFLNKLKDLFGSLKQLLQSLPKDVLKLEESMLTSLEQSGLWEKLSQDLKDSMKQLFNGETTINELIQKESDLKVPQNMLALFAWFQTSNLQETKNLQAQQLSSEMKQLIQSMDLSAKKDNQPVHGWKQAIFFTQETKSTITSEGVQLTDQQKNQLREMAMKLQTTFEKMSQLSQPHSSEITKLEKQMFELAKQWLQLEKQSNVSAKDRSQLLQALKEQGISQKGSQIWDKVLTNLQKRQTFSSMNHYGTDAKVTYKEFSKWMQNAWKNMNATSQSKQDVSTQQSITASLDTMPMSKQEQYVIKMNTNQQEANTQRQLIDQFQKVMNRSRFLSNQNGQQLSIKLKPGNLGEMMVRMTQQNGEMMVKIMVTSQTTKEMLEGNLQQLRHMFSPNQVVVEKQDLNVNSQQNMHFQKEQDEYSEEQHDPQSTQEDNEHEQHDEETESLDFHELLMNEKV</sequence>
<dbReference type="STRING" id="1385511.GCA_000425225_01042"/>
<feature type="compositionally biased region" description="Basic and acidic residues" evidence="1">
    <location>
        <begin position="501"/>
        <end position="512"/>
    </location>
</feature>
<evidence type="ECO:0000313" key="3">
    <source>
        <dbReference type="EMBL" id="KGX88636.1"/>
    </source>
</evidence>
<dbReference type="Proteomes" id="UP000030403">
    <property type="component" value="Unassembled WGS sequence"/>
</dbReference>
<proteinExistence type="predicted"/>
<dbReference type="Pfam" id="PF02120">
    <property type="entry name" value="Flg_hook"/>
    <property type="match status" value="1"/>
</dbReference>
<accession>A0A0A5G687</accession>
<dbReference type="Gene3D" id="3.30.750.140">
    <property type="match status" value="1"/>
</dbReference>
<evidence type="ECO:0000259" key="2">
    <source>
        <dbReference type="Pfam" id="PF02120"/>
    </source>
</evidence>
<feature type="domain" description="Flagellar hook-length control protein-like C-terminal" evidence="2">
    <location>
        <begin position="390"/>
        <end position="465"/>
    </location>
</feature>
<dbReference type="CDD" id="cd17470">
    <property type="entry name" value="T3SS_Flik_C"/>
    <property type="match status" value="1"/>
</dbReference>
<protein>
    <recommendedName>
        <fullName evidence="2">Flagellar hook-length control protein-like C-terminal domain-containing protein</fullName>
    </recommendedName>
</protein>
<dbReference type="AlphaFoldDB" id="A0A0A5G687"/>
<keyword evidence="4" id="KW-1185">Reference proteome</keyword>
<name>A0A0A5G687_9BACI</name>
<reference evidence="3 4" key="1">
    <citation type="submission" date="2013-08" db="EMBL/GenBank/DDBJ databases">
        <authorList>
            <person name="Huang J."/>
            <person name="Wang G."/>
        </authorList>
    </citation>
    <scope>NUCLEOTIDE SEQUENCE [LARGE SCALE GENOMIC DNA]</scope>
    <source>
        <strain evidence="3 4">BH030004</strain>
    </source>
</reference>